<dbReference type="InterPro" id="IPR008271">
    <property type="entry name" value="Ser/Thr_kinase_AS"/>
</dbReference>
<dbReference type="SUPFAM" id="SSF56112">
    <property type="entry name" value="Protein kinase-like (PK-like)"/>
    <property type="match status" value="1"/>
</dbReference>
<dbReference type="PANTHER" id="PTHR24356">
    <property type="entry name" value="SERINE/THREONINE-PROTEIN KINASE"/>
    <property type="match status" value="1"/>
</dbReference>
<dbReference type="InterPro" id="IPR011009">
    <property type="entry name" value="Kinase-like_dom_sf"/>
</dbReference>
<dbReference type="CDD" id="cd00180">
    <property type="entry name" value="PKc"/>
    <property type="match status" value="1"/>
</dbReference>
<comment type="caution">
    <text evidence="12">The sequence shown here is derived from an EMBL/GenBank/DDBJ whole genome shotgun (WGS) entry which is preliminary data.</text>
</comment>
<dbReference type="Gene3D" id="1.10.510.10">
    <property type="entry name" value="Transferase(Phosphotransferase) domain 1"/>
    <property type="match status" value="1"/>
</dbReference>
<dbReference type="Proteomes" id="UP000735302">
    <property type="component" value="Unassembled WGS sequence"/>
</dbReference>
<dbReference type="InterPro" id="IPR000719">
    <property type="entry name" value="Prot_kinase_dom"/>
</dbReference>
<name>A0AAV4DYU8_9GAST</name>
<keyword evidence="13" id="KW-1185">Reference proteome</keyword>
<evidence type="ECO:0000259" key="11">
    <source>
        <dbReference type="PROSITE" id="PS50011"/>
    </source>
</evidence>
<dbReference type="GO" id="GO:0005524">
    <property type="term" value="F:ATP binding"/>
    <property type="evidence" value="ECO:0007669"/>
    <property type="project" value="UniProtKB-KW"/>
</dbReference>
<organism evidence="12 13">
    <name type="scientific">Plakobranchus ocellatus</name>
    <dbReference type="NCBI Taxonomy" id="259542"/>
    <lineage>
        <taxon>Eukaryota</taxon>
        <taxon>Metazoa</taxon>
        <taxon>Spiralia</taxon>
        <taxon>Lophotrochozoa</taxon>
        <taxon>Mollusca</taxon>
        <taxon>Gastropoda</taxon>
        <taxon>Heterobranchia</taxon>
        <taxon>Euthyneura</taxon>
        <taxon>Panpulmonata</taxon>
        <taxon>Sacoglossa</taxon>
        <taxon>Placobranchoidea</taxon>
        <taxon>Plakobranchidae</taxon>
        <taxon>Plakobranchus</taxon>
    </lineage>
</organism>
<keyword evidence="7" id="KW-0067">ATP-binding</keyword>
<dbReference type="PROSITE" id="PS00108">
    <property type="entry name" value="PROTEIN_KINASE_ST"/>
    <property type="match status" value="1"/>
</dbReference>
<dbReference type="GO" id="GO:0004674">
    <property type="term" value="F:protein serine/threonine kinase activity"/>
    <property type="evidence" value="ECO:0007669"/>
    <property type="project" value="UniProtKB-KW"/>
</dbReference>
<proteinExistence type="predicted"/>
<evidence type="ECO:0000256" key="4">
    <source>
        <dbReference type="ARBA" id="ARBA00022679"/>
    </source>
</evidence>
<comment type="catalytic activity">
    <reaction evidence="9">
        <text>L-threonyl-[protein] + ATP = O-phospho-L-threonyl-[protein] + ADP + H(+)</text>
        <dbReference type="Rhea" id="RHEA:46608"/>
        <dbReference type="Rhea" id="RHEA-COMP:11060"/>
        <dbReference type="Rhea" id="RHEA-COMP:11605"/>
        <dbReference type="ChEBI" id="CHEBI:15378"/>
        <dbReference type="ChEBI" id="CHEBI:30013"/>
        <dbReference type="ChEBI" id="CHEBI:30616"/>
        <dbReference type="ChEBI" id="CHEBI:61977"/>
        <dbReference type="ChEBI" id="CHEBI:456216"/>
        <dbReference type="EC" id="2.7.11.1"/>
    </reaction>
</comment>
<dbReference type="EMBL" id="BLXT01008461">
    <property type="protein sequence ID" value="GFO49266.1"/>
    <property type="molecule type" value="Genomic_DNA"/>
</dbReference>
<evidence type="ECO:0000256" key="9">
    <source>
        <dbReference type="ARBA" id="ARBA00047899"/>
    </source>
</evidence>
<dbReference type="InterPro" id="IPR050236">
    <property type="entry name" value="Ser_Thr_kinase_AGC"/>
</dbReference>
<evidence type="ECO:0000313" key="12">
    <source>
        <dbReference type="EMBL" id="GFO49266.1"/>
    </source>
</evidence>
<comment type="catalytic activity">
    <reaction evidence="10">
        <text>L-seryl-[protein] + ATP = O-phospho-L-seryl-[protein] + ADP + H(+)</text>
        <dbReference type="Rhea" id="RHEA:17989"/>
        <dbReference type="Rhea" id="RHEA-COMP:9863"/>
        <dbReference type="Rhea" id="RHEA-COMP:11604"/>
        <dbReference type="ChEBI" id="CHEBI:15378"/>
        <dbReference type="ChEBI" id="CHEBI:29999"/>
        <dbReference type="ChEBI" id="CHEBI:30616"/>
        <dbReference type="ChEBI" id="CHEBI:83421"/>
        <dbReference type="ChEBI" id="CHEBI:456216"/>
        <dbReference type="EC" id="2.7.11.1"/>
    </reaction>
</comment>
<gene>
    <name evidence="12" type="ORF">PoB_007577100</name>
</gene>
<evidence type="ECO:0000256" key="7">
    <source>
        <dbReference type="ARBA" id="ARBA00022840"/>
    </source>
</evidence>
<evidence type="ECO:0000313" key="13">
    <source>
        <dbReference type="Proteomes" id="UP000735302"/>
    </source>
</evidence>
<evidence type="ECO:0000256" key="2">
    <source>
        <dbReference type="ARBA" id="ARBA00022148"/>
    </source>
</evidence>
<keyword evidence="5" id="KW-0547">Nucleotide-binding</keyword>
<evidence type="ECO:0000256" key="5">
    <source>
        <dbReference type="ARBA" id="ARBA00022741"/>
    </source>
</evidence>
<sequence length="285" mass="32020">MATLSTPPGEEQVESQPAFPILNLQGDFFKELPYTPGPVLSKGMSGYVMLATHRDKPKVRIAVKVMPLTAKLDKAVTESMFNRELGTFNKTDHRGLAKCIMAIRGPDYLAIALKFYPLGDLGRCVMTLPSTVQTWFAGRLSEAVAYLHHKRIVHGDIKLQNVFVDEGFTPVLGDFGLCRCIREEVLTITADRFGGTEHYWAPEIRDRDNQMLVDPFKVDTYALGVVILAVVALVKPTIDTDYLVMVNISDRIPSCHRCILKRVLDPDFTQRCTSYDVMTFYSKLL</sequence>
<accession>A0AAV4DYU8</accession>
<protein>
    <recommendedName>
        <fullName evidence="2">Serine/threonine-protein kinase greatwall</fullName>
        <ecNumber evidence="1">2.7.11.1</ecNumber>
    </recommendedName>
    <alternativeName>
        <fullName evidence="8">Microtubule-associated serine/threonine-protein kinase-like</fullName>
    </alternativeName>
</protein>
<keyword evidence="6 12" id="KW-0418">Kinase</keyword>
<dbReference type="Pfam" id="PF00069">
    <property type="entry name" value="Pkinase"/>
    <property type="match status" value="1"/>
</dbReference>
<dbReference type="PANTHER" id="PTHR24356:SF1">
    <property type="entry name" value="SERINE_THREONINE-PROTEIN KINASE GREATWALL"/>
    <property type="match status" value="1"/>
</dbReference>
<evidence type="ECO:0000256" key="6">
    <source>
        <dbReference type="ARBA" id="ARBA00022777"/>
    </source>
</evidence>
<dbReference type="AlphaFoldDB" id="A0AAV4DYU8"/>
<evidence type="ECO:0000256" key="10">
    <source>
        <dbReference type="ARBA" id="ARBA00048679"/>
    </source>
</evidence>
<dbReference type="SMART" id="SM00220">
    <property type="entry name" value="S_TKc"/>
    <property type="match status" value="1"/>
</dbReference>
<evidence type="ECO:0000256" key="8">
    <source>
        <dbReference type="ARBA" id="ARBA00033099"/>
    </source>
</evidence>
<feature type="domain" description="Protein kinase" evidence="11">
    <location>
        <begin position="34"/>
        <end position="284"/>
    </location>
</feature>
<keyword evidence="4" id="KW-0808">Transferase</keyword>
<dbReference type="PROSITE" id="PS50011">
    <property type="entry name" value="PROTEIN_KINASE_DOM"/>
    <property type="match status" value="1"/>
</dbReference>
<evidence type="ECO:0000256" key="3">
    <source>
        <dbReference type="ARBA" id="ARBA00022527"/>
    </source>
</evidence>
<dbReference type="EC" id="2.7.11.1" evidence="1"/>
<evidence type="ECO:0000256" key="1">
    <source>
        <dbReference type="ARBA" id="ARBA00012513"/>
    </source>
</evidence>
<reference evidence="12 13" key="1">
    <citation type="journal article" date="2021" name="Elife">
        <title>Chloroplast acquisition without the gene transfer in kleptoplastic sea slugs, Plakobranchus ocellatus.</title>
        <authorList>
            <person name="Maeda T."/>
            <person name="Takahashi S."/>
            <person name="Yoshida T."/>
            <person name="Shimamura S."/>
            <person name="Takaki Y."/>
            <person name="Nagai Y."/>
            <person name="Toyoda A."/>
            <person name="Suzuki Y."/>
            <person name="Arimoto A."/>
            <person name="Ishii H."/>
            <person name="Satoh N."/>
            <person name="Nishiyama T."/>
            <person name="Hasebe M."/>
            <person name="Maruyama T."/>
            <person name="Minagawa J."/>
            <person name="Obokata J."/>
            <person name="Shigenobu S."/>
        </authorList>
    </citation>
    <scope>NUCLEOTIDE SEQUENCE [LARGE SCALE GENOMIC DNA]</scope>
</reference>
<keyword evidence="3" id="KW-0723">Serine/threonine-protein kinase</keyword>